<sequence>MKTTRTPGTVGISIQNSANRVTSNGNAFLPVHTRVAVTDNGSSSATVPPGGAGPNLVRLTGPLWTVSHRARPATTTCGGRGQLRQRRRPADRIDAVVERAEHDTAHNQMAAHWNARLAETNTFSLPNTTC</sequence>
<keyword evidence="2" id="KW-1185">Reference proteome</keyword>
<dbReference type="EMBL" id="JAMTCK010000009">
    <property type="protein sequence ID" value="MCP2167320.1"/>
    <property type="molecule type" value="Genomic_DNA"/>
</dbReference>
<dbReference type="RefSeq" id="WP_253774065.1">
    <property type="nucleotide sequence ID" value="NZ_JAMTCK010000009.1"/>
</dbReference>
<evidence type="ECO:0000313" key="1">
    <source>
        <dbReference type="EMBL" id="MCP2167320.1"/>
    </source>
</evidence>
<gene>
    <name evidence="1" type="ORF">LX83_004193</name>
</gene>
<name>A0AAE3GFU0_9PSEU</name>
<protein>
    <submittedName>
        <fullName evidence="1">Uncharacterized protein</fullName>
    </submittedName>
</protein>
<accession>A0AAE3GFU0</accession>
<organism evidence="1 2">
    <name type="scientific">Goodfellowiella coeruleoviolacea</name>
    <dbReference type="NCBI Taxonomy" id="334858"/>
    <lineage>
        <taxon>Bacteria</taxon>
        <taxon>Bacillati</taxon>
        <taxon>Actinomycetota</taxon>
        <taxon>Actinomycetes</taxon>
        <taxon>Pseudonocardiales</taxon>
        <taxon>Pseudonocardiaceae</taxon>
        <taxon>Goodfellowiella</taxon>
    </lineage>
</organism>
<dbReference type="AlphaFoldDB" id="A0AAE3GFU0"/>
<comment type="caution">
    <text evidence="1">The sequence shown here is derived from an EMBL/GenBank/DDBJ whole genome shotgun (WGS) entry which is preliminary data.</text>
</comment>
<dbReference type="Proteomes" id="UP001206128">
    <property type="component" value="Unassembled WGS sequence"/>
</dbReference>
<evidence type="ECO:0000313" key="2">
    <source>
        <dbReference type="Proteomes" id="UP001206128"/>
    </source>
</evidence>
<proteinExistence type="predicted"/>
<reference evidence="1" key="1">
    <citation type="submission" date="2022-06" db="EMBL/GenBank/DDBJ databases">
        <title>Genomic Encyclopedia of Archaeal and Bacterial Type Strains, Phase II (KMG-II): from individual species to whole genera.</title>
        <authorList>
            <person name="Goeker M."/>
        </authorList>
    </citation>
    <scope>NUCLEOTIDE SEQUENCE</scope>
    <source>
        <strain evidence="1">DSM 43935</strain>
    </source>
</reference>